<reference evidence="2" key="1">
    <citation type="journal article" date="2022" name="Mol. Ecol. Resour.">
        <title>The genomes of chicory, endive, great burdock and yacon provide insights into Asteraceae palaeo-polyploidization history and plant inulin production.</title>
        <authorList>
            <person name="Fan W."/>
            <person name="Wang S."/>
            <person name="Wang H."/>
            <person name="Wang A."/>
            <person name="Jiang F."/>
            <person name="Liu H."/>
            <person name="Zhao H."/>
            <person name="Xu D."/>
            <person name="Zhang Y."/>
        </authorList>
    </citation>
    <scope>NUCLEOTIDE SEQUENCE [LARGE SCALE GENOMIC DNA]</scope>
    <source>
        <strain evidence="2">cv. Yunnan</strain>
    </source>
</reference>
<evidence type="ECO:0000313" key="1">
    <source>
        <dbReference type="EMBL" id="KAI3828410.1"/>
    </source>
</evidence>
<sequence>MEKRPTSHFHVPRRPYERSIHLYGRPRHHEDDRPRSTQFTTLTKSPKEILTTEEAKFGFRPPKAGNKPPDAKTTHRYCEFHGDIGHHTNDCFQLKKRIKAAVQSGELEHLIKDIKGGSSRHPPRRWSVSQGKGIPSWRKQVRRVPGKRKISTNGRNVVHSSLITIKVQRHHRQTEDKLTRSRCVYGTRHDEVPHNGGNMHNLPFTGRPPHRDNRGGTLRRKDMYQ</sequence>
<gene>
    <name evidence="1" type="ORF">L1987_02511</name>
</gene>
<proteinExistence type="predicted"/>
<protein>
    <submittedName>
        <fullName evidence="1">Uncharacterized protein</fullName>
    </submittedName>
</protein>
<evidence type="ECO:0000313" key="2">
    <source>
        <dbReference type="Proteomes" id="UP001056120"/>
    </source>
</evidence>
<keyword evidence="2" id="KW-1185">Reference proteome</keyword>
<reference evidence="1 2" key="2">
    <citation type="journal article" date="2022" name="Mol. Ecol. Resour.">
        <title>The genomes of chicory, endive, great burdock and yacon provide insights into Asteraceae paleo-polyploidization history and plant inulin production.</title>
        <authorList>
            <person name="Fan W."/>
            <person name="Wang S."/>
            <person name="Wang H."/>
            <person name="Wang A."/>
            <person name="Jiang F."/>
            <person name="Liu H."/>
            <person name="Zhao H."/>
            <person name="Xu D."/>
            <person name="Zhang Y."/>
        </authorList>
    </citation>
    <scope>NUCLEOTIDE SEQUENCE [LARGE SCALE GENOMIC DNA]</scope>
    <source>
        <strain evidence="2">cv. Yunnan</strain>
        <tissue evidence="1">Leaves</tissue>
    </source>
</reference>
<organism evidence="1 2">
    <name type="scientific">Smallanthus sonchifolius</name>
    <dbReference type="NCBI Taxonomy" id="185202"/>
    <lineage>
        <taxon>Eukaryota</taxon>
        <taxon>Viridiplantae</taxon>
        <taxon>Streptophyta</taxon>
        <taxon>Embryophyta</taxon>
        <taxon>Tracheophyta</taxon>
        <taxon>Spermatophyta</taxon>
        <taxon>Magnoliopsida</taxon>
        <taxon>eudicotyledons</taxon>
        <taxon>Gunneridae</taxon>
        <taxon>Pentapetalae</taxon>
        <taxon>asterids</taxon>
        <taxon>campanulids</taxon>
        <taxon>Asterales</taxon>
        <taxon>Asteraceae</taxon>
        <taxon>Asteroideae</taxon>
        <taxon>Heliantheae alliance</taxon>
        <taxon>Millerieae</taxon>
        <taxon>Smallanthus</taxon>
    </lineage>
</organism>
<name>A0ACB9K884_9ASTR</name>
<dbReference type="EMBL" id="CM042018">
    <property type="protein sequence ID" value="KAI3828410.1"/>
    <property type="molecule type" value="Genomic_DNA"/>
</dbReference>
<accession>A0ACB9K884</accession>
<comment type="caution">
    <text evidence="1">The sequence shown here is derived from an EMBL/GenBank/DDBJ whole genome shotgun (WGS) entry which is preliminary data.</text>
</comment>
<dbReference type="Proteomes" id="UP001056120">
    <property type="component" value="Linkage Group LG01"/>
</dbReference>